<keyword evidence="3" id="KW-1185">Reference proteome</keyword>
<reference evidence="2 3" key="1">
    <citation type="submission" date="2018-04" db="EMBL/GenBank/DDBJ databases">
        <authorList>
            <person name="Vogel A."/>
        </authorList>
    </citation>
    <scope>NUCLEOTIDE SEQUENCE [LARGE SCALE GENOMIC DNA]</scope>
</reference>
<keyword evidence="1" id="KW-0732">Signal</keyword>
<feature type="signal peptide" evidence="1">
    <location>
        <begin position="1"/>
        <end position="15"/>
    </location>
</feature>
<gene>
    <name evidence="2" type="ORF">CCAM_LOCUS25124</name>
</gene>
<evidence type="ECO:0000313" key="2">
    <source>
        <dbReference type="EMBL" id="VFQ83348.1"/>
    </source>
</evidence>
<organism evidence="2 3">
    <name type="scientific">Cuscuta campestris</name>
    <dbReference type="NCBI Taxonomy" id="132261"/>
    <lineage>
        <taxon>Eukaryota</taxon>
        <taxon>Viridiplantae</taxon>
        <taxon>Streptophyta</taxon>
        <taxon>Embryophyta</taxon>
        <taxon>Tracheophyta</taxon>
        <taxon>Spermatophyta</taxon>
        <taxon>Magnoliopsida</taxon>
        <taxon>eudicotyledons</taxon>
        <taxon>Gunneridae</taxon>
        <taxon>Pentapetalae</taxon>
        <taxon>asterids</taxon>
        <taxon>lamiids</taxon>
        <taxon>Solanales</taxon>
        <taxon>Convolvulaceae</taxon>
        <taxon>Cuscuteae</taxon>
        <taxon>Cuscuta</taxon>
        <taxon>Cuscuta subgen. Grammica</taxon>
        <taxon>Cuscuta sect. Cleistogrammica</taxon>
    </lineage>
</organism>
<protein>
    <recommendedName>
        <fullName evidence="4">Secreted protein</fullName>
    </recommendedName>
</protein>
<dbReference type="EMBL" id="OOIL02002582">
    <property type="protein sequence ID" value="VFQ83348.1"/>
    <property type="molecule type" value="Genomic_DNA"/>
</dbReference>
<feature type="chain" id="PRO_5019838798" description="Secreted protein" evidence="1">
    <location>
        <begin position="16"/>
        <end position="75"/>
    </location>
</feature>
<sequence length="75" mass="8242">MGLIALTLWPLSCCGLHSPLLLSLWSCSYHFLLGAMVHAAPSPRSSYGFFLVVQAGKNKARIAREWNYLLVGYGS</sequence>
<name>A0A484M5N4_9ASTE</name>
<accession>A0A484M5N4</accession>
<dbReference type="AlphaFoldDB" id="A0A484M5N4"/>
<proteinExistence type="predicted"/>
<evidence type="ECO:0000313" key="3">
    <source>
        <dbReference type="Proteomes" id="UP000595140"/>
    </source>
</evidence>
<evidence type="ECO:0000256" key="1">
    <source>
        <dbReference type="SAM" id="SignalP"/>
    </source>
</evidence>
<dbReference type="Proteomes" id="UP000595140">
    <property type="component" value="Unassembled WGS sequence"/>
</dbReference>
<evidence type="ECO:0008006" key="4">
    <source>
        <dbReference type="Google" id="ProtNLM"/>
    </source>
</evidence>